<keyword evidence="2" id="KW-0813">Transport</keyword>
<evidence type="ECO:0000256" key="5">
    <source>
        <dbReference type="ARBA" id="ARBA00022692"/>
    </source>
</evidence>
<evidence type="ECO:0000256" key="7">
    <source>
        <dbReference type="ARBA" id="ARBA00022989"/>
    </source>
</evidence>
<feature type="transmembrane region" description="Helical" evidence="10">
    <location>
        <begin position="163"/>
        <end position="182"/>
    </location>
</feature>
<proteinExistence type="predicted"/>
<feature type="transmembrane region" description="Helical" evidence="10">
    <location>
        <begin position="194"/>
        <end position="218"/>
    </location>
</feature>
<dbReference type="GO" id="GO:0005886">
    <property type="term" value="C:plasma membrane"/>
    <property type="evidence" value="ECO:0007669"/>
    <property type="project" value="UniProtKB-SubCell"/>
</dbReference>
<feature type="transmembrane region" description="Helical" evidence="10">
    <location>
        <begin position="404"/>
        <end position="423"/>
    </location>
</feature>
<dbReference type="STRING" id="459349.CLOAM1457"/>
<keyword evidence="4" id="KW-0633">Potassium transport</keyword>
<dbReference type="eggNOG" id="COG0168">
    <property type="taxonomic scope" value="Bacteria"/>
</dbReference>
<keyword evidence="5 10" id="KW-0812">Transmembrane</keyword>
<evidence type="ECO:0000256" key="3">
    <source>
        <dbReference type="ARBA" id="ARBA00022475"/>
    </source>
</evidence>
<keyword evidence="6" id="KW-0630">Potassium</keyword>
<dbReference type="PANTHER" id="PTHR32024">
    <property type="entry name" value="TRK SYSTEM POTASSIUM UPTAKE PROTEIN TRKG-RELATED"/>
    <property type="match status" value="1"/>
</dbReference>
<evidence type="ECO:0000256" key="1">
    <source>
        <dbReference type="ARBA" id="ARBA00004651"/>
    </source>
</evidence>
<dbReference type="Pfam" id="PF02386">
    <property type="entry name" value="TrkH"/>
    <property type="match status" value="1"/>
</dbReference>
<feature type="transmembrane region" description="Helical" evidence="10">
    <location>
        <begin position="98"/>
        <end position="118"/>
    </location>
</feature>
<feature type="transmembrane region" description="Helical" evidence="10">
    <location>
        <begin position="15"/>
        <end position="34"/>
    </location>
</feature>
<dbReference type="InterPro" id="IPR003445">
    <property type="entry name" value="Cat_transpt"/>
</dbReference>
<reference evidence="11 12" key="1">
    <citation type="journal article" date="2008" name="J. Bacteriol.">
        <title>'Candidatus Cloacamonas acidaminovorans': genome sequence reconstruction provides a first glimpse of a new bacterial division.</title>
        <authorList>
            <person name="Pelletier E."/>
            <person name="Kreimeyer A."/>
            <person name="Bocs S."/>
            <person name="Rouy Z."/>
            <person name="Gyapay G."/>
            <person name="Chouari R."/>
            <person name="Riviere D."/>
            <person name="Ganesan A."/>
            <person name="Daegelen P."/>
            <person name="Sghir A."/>
            <person name="Cohen G.N."/>
            <person name="Medigue C."/>
            <person name="Weissenbach J."/>
            <person name="Le Paslier D."/>
        </authorList>
    </citation>
    <scope>NUCLEOTIDE SEQUENCE [LARGE SCALE GENOMIC DNA]</scope>
    <source>
        <strain evidence="12">Evry</strain>
    </source>
</reference>
<dbReference type="GO" id="GO:0015379">
    <property type="term" value="F:potassium:chloride symporter activity"/>
    <property type="evidence" value="ECO:0007669"/>
    <property type="project" value="InterPro"/>
</dbReference>
<accession>B0VFH6</accession>
<feature type="transmembrane region" description="Helical" evidence="10">
    <location>
        <begin position="74"/>
        <end position="92"/>
    </location>
</feature>
<feature type="transmembrane region" description="Helical" evidence="10">
    <location>
        <begin position="46"/>
        <end position="65"/>
    </location>
</feature>
<keyword evidence="9 10" id="KW-0472">Membrane</keyword>
<dbReference type="Proteomes" id="UP000002019">
    <property type="component" value="Chromosome"/>
</dbReference>
<protein>
    <submittedName>
        <fullName evidence="11">Trk-type K+ transport systems, membrane components (Modular protein)</fullName>
        <ecNumber evidence="11">3.6.3.14</ecNumber>
    </submittedName>
</protein>
<gene>
    <name evidence="11" type="ordered locus">CLOAM1457</name>
</gene>
<dbReference type="KEGG" id="caci:CLOAM1457"/>
<dbReference type="AlphaFoldDB" id="B0VFH6"/>
<feature type="transmembrane region" description="Helical" evidence="10">
    <location>
        <begin position="469"/>
        <end position="490"/>
    </location>
</feature>
<keyword evidence="8" id="KW-0406">Ion transport</keyword>
<evidence type="ECO:0000256" key="2">
    <source>
        <dbReference type="ARBA" id="ARBA00022448"/>
    </source>
</evidence>
<evidence type="ECO:0000313" key="12">
    <source>
        <dbReference type="Proteomes" id="UP000002019"/>
    </source>
</evidence>
<evidence type="ECO:0000256" key="8">
    <source>
        <dbReference type="ARBA" id="ARBA00023065"/>
    </source>
</evidence>
<keyword evidence="3" id="KW-1003">Cell membrane</keyword>
<dbReference type="InterPro" id="IPR004772">
    <property type="entry name" value="TrkH"/>
</dbReference>
<keyword evidence="7 10" id="KW-1133">Transmembrane helix</keyword>
<dbReference type="NCBIfam" id="TIGR00933">
    <property type="entry name" value="2a38"/>
    <property type="match status" value="1"/>
</dbReference>
<keyword evidence="11" id="KW-0378">Hydrolase</keyword>
<evidence type="ECO:0000313" key="11">
    <source>
        <dbReference type="EMBL" id="CAO81308.1"/>
    </source>
</evidence>
<dbReference type="RefSeq" id="WP_015425166.1">
    <property type="nucleotide sequence ID" value="NC_020449.1"/>
</dbReference>
<evidence type="ECO:0000256" key="4">
    <source>
        <dbReference type="ARBA" id="ARBA00022538"/>
    </source>
</evidence>
<feature type="transmembrane region" description="Helical" evidence="10">
    <location>
        <begin position="245"/>
        <end position="265"/>
    </location>
</feature>
<evidence type="ECO:0000256" key="10">
    <source>
        <dbReference type="SAM" id="Phobius"/>
    </source>
</evidence>
<dbReference type="PANTHER" id="PTHR32024:SF1">
    <property type="entry name" value="KTR SYSTEM POTASSIUM UPTAKE PROTEIN B"/>
    <property type="match status" value="1"/>
</dbReference>
<dbReference type="HOGENOM" id="CLU_026429_3_1_0"/>
<keyword evidence="12" id="KW-1185">Reference proteome</keyword>
<organism evidence="11 12">
    <name type="scientific">Cloacimonas acidaminovorans (strain Evry)</name>
    <dbReference type="NCBI Taxonomy" id="459349"/>
    <lineage>
        <taxon>Bacteria</taxon>
        <taxon>Pseudomonadati</taxon>
        <taxon>Candidatus Cloacimonadota</taxon>
        <taxon>Candidatus Cloacimonadia</taxon>
        <taxon>Candidatus Cloacimonadales</taxon>
        <taxon>Candidatus Cloacimonadaceae</taxon>
        <taxon>Candidatus Cloacimonas</taxon>
    </lineage>
</organism>
<feature type="transmembrane region" description="Helical" evidence="10">
    <location>
        <begin position="430"/>
        <end position="449"/>
    </location>
</feature>
<feature type="transmembrane region" description="Helical" evidence="10">
    <location>
        <begin position="502"/>
        <end position="519"/>
    </location>
</feature>
<name>B0VFH6_CLOAI</name>
<dbReference type="EMBL" id="CU466930">
    <property type="protein sequence ID" value="CAO81308.1"/>
    <property type="molecule type" value="Genomic_DNA"/>
</dbReference>
<feature type="transmembrane region" description="Helical" evidence="10">
    <location>
        <begin position="130"/>
        <end position="151"/>
    </location>
</feature>
<dbReference type="OrthoDB" id="9810952at2"/>
<evidence type="ECO:0000256" key="6">
    <source>
        <dbReference type="ARBA" id="ARBA00022958"/>
    </source>
</evidence>
<sequence>MPAEKKSGTFKHIELIAYILAFWSFFVLFLEPIFEYYTSSYPTIEFITALANLVLLVLTILSRVLSREVKENKTVVYFDLVMLILGSLLLTYQAKFVIFFLLIRQTWFIVQFILFRAFEGKIYKLLMRNPPVSLMVSFASVILIGTILLMLPASSTEGYITNFVDALFTATSATCVTGLTVLDTGTYYSLFGQIVILLLIQVGGLGIMTISTAFALMLGQRISLNVANLMHKVVGETPVIDVLKLLRSTVLVTLIIEITGALFLFTAFAKLMPAGQAIYYSLFHSISAFCNAGFSLWSNNLAGFVESPLVNFSITFLIILGGLGFAVLIDIYHYFFSSRRVRKLALHSKIVLSTTAILIVTGFLGLYISEYNSSMKGFSVAGRVLSSWFQSVTARTAGFNTINIGLYSSASVLLTVLLMFIGASPGSTGGGIKTTTFSTLMLSVLSMLTGKSDLVVFKRKIPLANAREATTLATLALVIILTIIFILMLIEPFPFEKILFEAFSAFGTVGLSMGITSQLSYAGKLLITLLMYIGRIGPLTLVYAISIRKRQPHISYAEERISIG</sequence>
<dbReference type="GO" id="GO:0016787">
    <property type="term" value="F:hydrolase activity"/>
    <property type="evidence" value="ECO:0007669"/>
    <property type="project" value="UniProtKB-KW"/>
</dbReference>
<feature type="transmembrane region" description="Helical" evidence="10">
    <location>
        <begin position="309"/>
        <end position="329"/>
    </location>
</feature>
<dbReference type="EC" id="3.6.3.14" evidence="11"/>
<feature type="transmembrane region" description="Helical" evidence="10">
    <location>
        <begin position="350"/>
        <end position="368"/>
    </location>
</feature>
<evidence type="ECO:0000256" key="9">
    <source>
        <dbReference type="ARBA" id="ARBA00023136"/>
    </source>
</evidence>
<feature type="transmembrane region" description="Helical" evidence="10">
    <location>
        <begin position="277"/>
        <end position="297"/>
    </location>
</feature>
<feature type="transmembrane region" description="Helical" evidence="10">
    <location>
        <begin position="525"/>
        <end position="545"/>
    </location>
</feature>
<comment type="subcellular location">
    <subcellularLocation>
        <location evidence="1">Cell membrane</location>
        <topology evidence="1">Multi-pass membrane protein</topology>
    </subcellularLocation>
</comment>